<accession>A0ABS8JJU9</accession>
<dbReference type="InterPro" id="IPR057601">
    <property type="entry name" value="Oar-like_b-barrel"/>
</dbReference>
<organism evidence="9 10">
    <name type="scientific">Noviluteimonas lactosilytica</name>
    <dbReference type="NCBI Taxonomy" id="2888523"/>
    <lineage>
        <taxon>Bacteria</taxon>
        <taxon>Pseudomonadati</taxon>
        <taxon>Pseudomonadota</taxon>
        <taxon>Gammaproteobacteria</taxon>
        <taxon>Lysobacterales</taxon>
        <taxon>Lysobacteraceae</taxon>
        <taxon>Noviluteimonas</taxon>
    </lineage>
</organism>
<dbReference type="InterPro" id="IPR036942">
    <property type="entry name" value="Beta-barrel_TonB_sf"/>
</dbReference>
<keyword evidence="7" id="KW-0732">Signal</keyword>
<feature type="chain" id="PRO_5047409771" evidence="7">
    <location>
        <begin position="28"/>
        <end position="1061"/>
    </location>
</feature>
<keyword evidence="5" id="KW-0472">Membrane</keyword>
<dbReference type="Gene3D" id="2.40.170.20">
    <property type="entry name" value="TonB-dependent receptor, beta-barrel domain"/>
    <property type="match status" value="1"/>
</dbReference>
<evidence type="ECO:0000256" key="3">
    <source>
        <dbReference type="ARBA" id="ARBA00022452"/>
    </source>
</evidence>
<evidence type="ECO:0000256" key="5">
    <source>
        <dbReference type="ARBA" id="ARBA00023136"/>
    </source>
</evidence>
<evidence type="ECO:0000256" key="2">
    <source>
        <dbReference type="ARBA" id="ARBA00022448"/>
    </source>
</evidence>
<keyword evidence="3" id="KW-1134">Transmembrane beta strand</keyword>
<dbReference type="SUPFAM" id="SSF49464">
    <property type="entry name" value="Carboxypeptidase regulatory domain-like"/>
    <property type="match status" value="1"/>
</dbReference>
<keyword evidence="9" id="KW-0675">Receptor</keyword>
<evidence type="ECO:0000256" key="7">
    <source>
        <dbReference type="SAM" id="SignalP"/>
    </source>
</evidence>
<sequence>MTDRNRVRLSKLSVALIAALAAAPVFAQSTSAGLGGRVLDASGQPVAGAQVTILHAESNTSSTVTTDANGRFSARGLRVGGPYTITATSAAGTDIEQGIYLQLSAANNVNLELAAAATQLDAVTVTGTPTVFSPDKMGTGTSLTRAQIEAAPSINRNIQDSMRLDPRVVQTSKADGAISAGGQNSRYNAIRVDGVSVSDTFGLEANNMQTRRQPVSIDAIEAMTVDLANYDVTITGATGAVVDAVTKSGTNDFHGTVYGVYRNDSMVGDNPDGSDFTGFNDEKTYGATFGGPLMKDKLFFFFNYEKFEQGAPGPNLTAGPLGNGQITRDDVAEIQDIAQSVYGFDAGALGADSLETSVEEYALKLDWNITDTQRASFRYSTLDQNTARVQGFSGTTASLSSNWFNHLKTVDSYVGQLFSDWTDTLSTELKVSYREYAAVRDPLAKLPSIRIGFGDVTVDGLAGSPFLDFGTELNTHYNLLETETWDTFGAANWYLGDHTVKFGFDYESNDIYNLFGPQQFGVYEFNSIEDFRNGTWSHYQLRTPQPGQPLDSIAAKYTHENLGLFAQDTWNVSPNLTLNFGLRVDTPMIDDVPQYNAVAQEVYGYDNSVTIDGQELWQPRFGFNYTFDSERPTQLRGGIGLFGGAAAEVWIGNSFSATGLNVVQYDQFFDDDENSEQLPFNPDPLNPPVPANPAFARMNVNFMSPDLEQPSVWKTNLAFDTELPWFGAVFSAELLLTEVKTGLAYDRLDIGAPTGVGQDGRLLYWRNPVTGGGGARANRDSRFGDVILLRPTDKGRTQQMTFGLEKPVDDVWGWSLSYTWTDATEVSPLLSSTATSNFNNRSIFQPNEDVASTSNFEIKDRVLGTITWHHNFFSDYRTEVSGVYEGRSGRPYSWVYSNDTNGDSRVNDLFYVPAGRGDVLFTGGAAMEDAFFQYLSTTDIANSMGSVVSRNSSRAGWVNSFDLRISQELPGFFEGHKSQIWLDVMNIGNLINNDWGQINDYGFFADKSILAYAGIDEATGKYIYNFDPARVEQAVAANTNGDGINVGVSQWSLQVGFRYEF</sequence>
<keyword evidence="10" id="KW-1185">Reference proteome</keyword>
<feature type="domain" description="TonB-dependent transporter Oar-like beta-barrel" evidence="8">
    <location>
        <begin position="245"/>
        <end position="315"/>
    </location>
</feature>
<dbReference type="PANTHER" id="PTHR30069:SF46">
    <property type="entry name" value="OAR PROTEIN"/>
    <property type="match status" value="1"/>
</dbReference>
<gene>
    <name evidence="9" type="ORF">LK996_12390</name>
</gene>
<comment type="subcellular location">
    <subcellularLocation>
        <location evidence="1">Cell outer membrane</location>
        <topology evidence="1">Multi-pass membrane protein</topology>
    </subcellularLocation>
</comment>
<dbReference type="RefSeq" id="WP_230527667.1">
    <property type="nucleotide sequence ID" value="NZ_JAJGAK010000003.1"/>
</dbReference>
<dbReference type="Pfam" id="PF25183">
    <property type="entry name" value="OMP_b-brl_4"/>
    <property type="match status" value="2"/>
</dbReference>
<dbReference type="InterPro" id="IPR039426">
    <property type="entry name" value="TonB-dep_rcpt-like"/>
</dbReference>
<keyword evidence="6" id="KW-0998">Cell outer membrane</keyword>
<dbReference type="Gene3D" id="2.60.40.1120">
    <property type="entry name" value="Carboxypeptidase-like, regulatory domain"/>
    <property type="match status" value="1"/>
</dbReference>
<dbReference type="Pfam" id="PF13620">
    <property type="entry name" value="CarboxypepD_reg"/>
    <property type="match status" value="1"/>
</dbReference>
<reference evidence="9" key="1">
    <citation type="submission" date="2021-10" db="EMBL/GenBank/DDBJ databases">
        <authorList>
            <person name="Lyu M."/>
            <person name="Wang X."/>
            <person name="Meng X."/>
            <person name="Xu K."/>
        </authorList>
    </citation>
    <scope>NUCLEOTIDE SEQUENCE</scope>
    <source>
        <strain evidence="9">A6</strain>
    </source>
</reference>
<dbReference type="PANTHER" id="PTHR30069">
    <property type="entry name" value="TONB-DEPENDENT OUTER MEMBRANE RECEPTOR"/>
    <property type="match status" value="1"/>
</dbReference>
<proteinExistence type="predicted"/>
<dbReference type="Proteomes" id="UP001165293">
    <property type="component" value="Unassembled WGS sequence"/>
</dbReference>
<evidence type="ECO:0000256" key="4">
    <source>
        <dbReference type="ARBA" id="ARBA00022692"/>
    </source>
</evidence>
<comment type="caution">
    <text evidence="9">The sequence shown here is derived from an EMBL/GenBank/DDBJ whole genome shotgun (WGS) entry which is preliminary data.</text>
</comment>
<dbReference type="EMBL" id="JAJGAK010000003">
    <property type="protein sequence ID" value="MCC8363869.1"/>
    <property type="molecule type" value="Genomic_DNA"/>
</dbReference>
<evidence type="ECO:0000256" key="1">
    <source>
        <dbReference type="ARBA" id="ARBA00004571"/>
    </source>
</evidence>
<name>A0ABS8JJU9_9GAMM</name>
<keyword evidence="4" id="KW-0812">Transmembrane</keyword>
<evidence type="ECO:0000313" key="9">
    <source>
        <dbReference type="EMBL" id="MCC8363869.1"/>
    </source>
</evidence>
<dbReference type="InterPro" id="IPR008969">
    <property type="entry name" value="CarboxyPept-like_regulatory"/>
</dbReference>
<feature type="signal peptide" evidence="7">
    <location>
        <begin position="1"/>
        <end position="27"/>
    </location>
</feature>
<keyword evidence="2" id="KW-0813">Transport</keyword>
<feature type="domain" description="TonB-dependent transporter Oar-like beta-barrel" evidence="8">
    <location>
        <begin position="355"/>
        <end position="992"/>
    </location>
</feature>
<dbReference type="SUPFAM" id="SSF56935">
    <property type="entry name" value="Porins"/>
    <property type="match status" value="1"/>
</dbReference>
<evidence type="ECO:0000259" key="8">
    <source>
        <dbReference type="Pfam" id="PF25183"/>
    </source>
</evidence>
<evidence type="ECO:0000313" key="10">
    <source>
        <dbReference type="Proteomes" id="UP001165293"/>
    </source>
</evidence>
<evidence type="ECO:0000256" key="6">
    <source>
        <dbReference type="ARBA" id="ARBA00023237"/>
    </source>
</evidence>
<protein>
    <submittedName>
        <fullName evidence="9">TonB-dependent receptor</fullName>
    </submittedName>
</protein>